<dbReference type="InterPro" id="IPR011060">
    <property type="entry name" value="RibuloseP-bd_barrel"/>
</dbReference>
<dbReference type="EMBL" id="BAABBO010000007">
    <property type="protein sequence ID" value="GAA3954979.1"/>
    <property type="molecule type" value="Genomic_DNA"/>
</dbReference>
<evidence type="ECO:0000256" key="9">
    <source>
        <dbReference type="HAMAP-Rule" id="MF_00135"/>
    </source>
</evidence>
<evidence type="ECO:0000313" key="11">
    <source>
        <dbReference type="EMBL" id="GAA3954979.1"/>
    </source>
</evidence>
<evidence type="ECO:0000256" key="3">
    <source>
        <dbReference type="ARBA" id="ARBA00012572"/>
    </source>
</evidence>
<dbReference type="InterPro" id="IPR001240">
    <property type="entry name" value="PRAI_dom"/>
</dbReference>
<dbReference type="InterPro" id="IPR013785">
    <property type="entry name" value="Aldolase_TIM"/>
</dbReference>
<evidence type="ECO:0000259" key="10">
    <source>
        <dbReference type="Pfam" id="PF00697"/>
    </source>
</evidence>
<gene>
    <name evidence="9" type="primary">trpF</name>
    <name evidence="11" type="ORF">GCM10022278_11990</name>
</gene>
<keyword evidence="12" id="KW-1185">Reference proteome</keyword>
<dbReference type="Proteomes" id="UP001501337">
    <property type="component" value="Unassembled WGS sequence"/>
</dbReference>
<comment type="similarity">
    <text evidence="9">Belongs to the TrpF family.</text>
</comment>
<evidence type="ECO:0000256" key="4">
    <source>
        <dbReference type="ARBA" id="ARBA00022272"/>
    </source>
</evidence>
<evidence type="ECO:0000256" key="7">
    <source>
        <dbReference type="ARBA" id="ARBA00023141"/>
    </source>
</evidence>
<feature type="domain" description="N-(5'phosphoribosyl) anthranilate isomerase (PRAI)" evidence="10">
    <location>
        <begin position="6"/>
        <end position="200"/>
    </location>
</feature>
<dbReference type="Pfam" id="PF00697">
    <property type="entry name" value="PRAI"/>
    <property type="match status" value="1"/>
</dbReference>
<keyword evidence="6 9" id="KW-0822">Tryptophan biosynthesis</keyword>
<dbReference type="NCBIfam" id="NF002298">
    <property type="entry name" value="PRK01222.1-4"/>
    <property type="match status" value="1"/>
</dbReference>
<comment type="catalytic activity">
    <reaction evidence="1 9">
        <text>N-(5-phospho-beta-D-ribosyl)anthranilate = 1-(2-carboxyphenylamino)-1-deoxy-D-ribulose 5-phosphate</text>
        <dbReference type="Rhea" id="RHEA:21540"/>
        <dbReference type="ChEBI" id="CHEBI:18277"/>
        <dbReference type="ChEBI" id="CHEBI:58613"/>
        <dbReference type="EC" id="5.3.1.24"/>
    </reaction>
</comment>
<proteinExistence type="inferred from homology"/>
<reference evidence="12" key="1">
    <citation type="journal article" date="2019" name="Int. J. Syst. Evol. Microbiol.">
        <title>The Global Catalogue of Microorganisms (GCM) 10K type strain sequencing project: providing services to taxonomists for standard genome sequencing and annotation.</title>
        <authorList>
            <consortium name="The Broad Institute Genomics Platform"/>
            <consortium name="The Broad Institute Genome Sequencing Center for Infectious Disease"/>
            <person name="Wu L."/>
            <person name="Ma J."/>
        </authorList>
    </citation>
    <scope>NUCLEOTIDE SEQUENCE [LARGE SCALE GENOMIC DNA]</scope>
    <source>
        <strain evidence="12">JCM 17555</strain>
    </source>
</reference>
<dbReference type="InterPro" id="IPR044643">
    <property type="entry name" value="TrpF_fam"/>
</dbReference>
<keyword evidence="8 9" id="KW-0413">Isomerase</keyword>
<evidence type="ECO:0000256" key="5">
    <source>
        <dbReference type="ARBA" id="ARBA00022605"/>
    </source>
</evidence>
<evidence type="ECO:0000256" key="2">
    <source>
        <dbReference type="ARBA" id="ARBA00004664"/>
    </source>
</evidence>
<dbReference type="CDD" id="cd00405">
    <property type="entry name" value="PRAI"/>
    <property type="match status" value="1"/>
</dbReference>
<organism evidence="11 12">
    <name type="scientific">Allohahella marinimesophila</name>
    <dbReference type="NCBI Taxonomy" id="1054972"/>
    <lineage>
        <taxon>Bacteria</taxon>
        <taxon>Pseudomonadati</taxon>
        <taxon>Pseudomonadota</taxon>
        <taxon>Gammaproteobacteria</taxon>
        <taxon>Oceanospirillales</taxon>
        <taxon>Hahellaceae</taxon>
        <taxon>Allohahella</taxon>
    </lineage>
</organism>
<evidence type="ECO:0000256" key="6">
    <source>
        <dbReference type="ARBA" id="ARBA00022822"/>
    </source>
</evidence>
<dbReference type="SUPFAM" id="SSF51366">
    <property type="entry name" value="Ribulose-phoshate binding barrel"/>
    <property type="match status" value="1"/>
</dbReference>
<dbReference type="PANTHER" id="PTHR42894:SF1">
    <property type="entry name" value="N-(5'-PHOSPHORIBOSYL)ANTHRANILATE ISOMERASE"/>
    <property type="match status" value="1"/>
</dbReference>
<dbReference type="PANTHER" id="PTHR42894">
    <property type="entry name" value="N-(5'-PHOSPHORIBOSYL)ANTHRANILATE ISOMERASE"/>
    <property type="match status" value="1"/>
</dbReference>
<keyword evidence="7 9" id="KW-0057">Aromatic amino acid biosynthesis</keyword>
<protein>
    <recommendedName>
        <fullName evidence="4 9">N-(5'-phosphoribosyl)anthranilate isomerase</fullName>
        <shortName evidence="9">PRAI</shortName>
        <ecNumber evidence="3 9">5.3.1.24</ecNumber>
    </recommendedName>
</protein>
<accession>A0ABP7NX34</accession>
<keyword evidence="5 9" id="KW-0028">Amino-acid biosynthesis</keyword>
<evidence type="ECO:0000256" key="8">
    <source>
        <dbReference type="ARBA" id="ARBA00023235"/>
    </source>
</evidence>
<dbReference type="Gene3D" id="3.20.20.70">
    <property type="entry name" value="Aldolase class I"/>
    <property type="match status" value="1"/>
</dbReference>
<dbReference type="EC" id="5.3.1.24" evidence="3 9"/>
<sequence length="210" mass="22880">MQRVRVKICGIREAEHAHAAAHAGADALGFVFYAPSVRAITPRRCADICRDLPPFVTRVALFVNPEADEVRQVIDEAGCQTLQFHGTEAPEFCAQFGLPWVKAIGMTDDIDLAAESLRYKAAQALLLDSYDPIHHGGTGRTFDWTLAHNGLRKPLILAGGLTASNVGDAIRTVQPYAVDISGGVEIEKGVKSTQKIQQFLHEVMATYAIR</sequence>
<name>A0ABP7NX34_9GAMM</name>
<comment type="pathway">
    <text evidence="2 9">Amino-acid biosynthesis; L-tryptophan biosynthesis; L-tryptophan from chorismate: step 3/5.</text>
</comment>
<evidence type="ECO:0000256" key="1">
    <source>
        <dbReference type="ARBA" id="ARBA00001164"/>
    </source>
</evidence>
<dbReference type="GO" id="GO:0016853">
    <property type="term" value="F:isomerase activity"/>
    <property type="evidence" value="ECO:0007669"/>
    <property type="project" value="UniProtKB-KW"/>
</dbReference>
<evidence type="ECO:0000313" key="12">
    <source>
        <dbReference type="Proteomes" id="UP001501337"/>
    </source>
</evidence>
<dbReference type="HAMAP" id="MF_00135">
    <property type="entry name" value="PRAI"/>
    <property type="match status" value="1"/>
</dbReference>
<comment type="caution">
    <text evidence="11">The sequence shown here is derived from an EMBL/GenBank/DDBJ whole genome shotgun (WGS) entry which is preliminary data.</text>
</comment>